<comment type="subcellular location">
    <subcellularLocation>
        <location evidence="1">Membrane</location>
        <topology evidence="1">Multi-pass membrane protein</topology>
    </subcellularLocation>
</comment>
<feature type="transmembrane region" description="Helical" evidence="5">
    <location>
        <begin position="175"/>
        <end position="193"/>
    </location>
</feature>
<feature type="transmembrane region" description="Helical" evidence="5">
    <location>
        <begin position="262"/>
        <end position="280"/>
    </location>
</feature>
<dbReference type="SUPFAM" id="SSF48317">
    <property type="entry name" value="Acid phosphatase/Vanadium-dependent haloperoxidase"/>
    <property type="match status" value="1"/>
</dbReference>
<dbReference type="Gene3D" id="1.20.144.10">
    <property type="entry name" value="Phosphatidic acid phosphatase type 2/haloperoxidase"/>
    <property type="match status" value="1"/>
</dbReference>
<accession>A0ABQ1Q4F0</accession>
<dbReference type="PANTHER" id="PTHR31310:SF7">
    <property type="entry name" value="PA-PHOSPHATASE RELATED-FAMILY PROTEIN DDB_G0268928"/>
    <property type="match status" value="1"/>
</dbReference>
<evidence type="ECO:0000256" key="4">
    <source>
        <dbReference type="ARBA" id="ARBA00023136"/>
    </source>
</evidence>
<evidence type="ECO:0000313" key="7">
    <source>
        <dbReference type="EMBL" id="GGD13407.1"/>
    </source>
</evidence>
<feature type="domain" description="Inositolphosphotransferase Aur1/Ipt1" evidence="6">
    <location>
        <begin position="138"/>
        <end position="300"/>
    </location>
</feature>
<dbReference type="InterPro" id="IPR026841">
    <property type="entry name" value="Aur1/Ipt1"/>
</dbReference>
<dbReference type="InterPro" id="IPR036938">
    <property type="entry name" value="PAP2/HPO_sf"/>
</dbReference>
<evidence type="ECO:0000256" key="3">
    <source>
        <dbReference type="ARBA" id="ARBA00022989"/>
    </source>
</evidence>
<feature type="transmembrane region" description="Helical" evidence="5">
    <location>
        <begin position="67"/>
        <end position="86"/>
    </location>
</feature>
<reference evidence="8" key="1">
    <citation type="journal article" date="2019" name="Int. J. Syst. Evol. Microbiol.">
        <title>The Global Catalogue of Microorganisms (GCM) 10K type strain sequencing project: providing services to taxonomists for standard genome sequencing and annotation.</title>
        <authorList>
            <consortium name="The Broad Institute Genomics Platform"/>
            <consortium name="The Broad Institute Genome Sequencing Center for Infectious Disease"/>
            <person name="Wu L."/>
            <person name="Ma J."/>
        </authorList>
    </citation>
    <scope>NUCLEOTIDE SEQUENCE [LARGE SCALE GENOMIC DNA]</scope>
    <source>
        <strain evidence="8">CCM 7403</strain>
    </source>
</reference>
<dbReference type="InterPro" id="IPR052185">
    <property type="entry name" value="IPC_Synthase-Related"/>
</dbReference>
<dbReference type="PANTHER" id="PTHR31310">
    <property type="match status" value="1"/>
</dbReference>
<evidence type="ECO:0000313" key="8">
    <source>
        <dbReference type="Proteomes" id="UP000630594"/>
    </source>
</evidence>
<feature type="transmembrane region" description="Helical" evidence="5">
    <location>
        <begin position="43"/>
        <end position="60"/>
    </location>
</feature>
<protein>
    <recommendedName>
        <fullName evidence="6">Inositolphosphotransferase Aur1/Ipt1 domain-containing protein</fullName>
    </recommendedName>
</protein>
<evidence type="ECO:0000256" key="5">
    <source>
        <dbReference type="SAM" id="Phobius"/>
    </source>
</evidence>
<dbReference type="EMBL" id="BMCK01000001">
    <property type="protein sequence ID" value="GGD13407.1"/>
    <property type="molecule type" value="Genomic_DNA"/>
</dbReference>
<feature type="transmembrane region" description="Helical" evidence="5">
    <location>
        <begin position="141"/>
        <end position="163"/>
    </location>
</feature>
<evidence type="ECO:0000259" key="6">
    <source>
        <dbReference type="Pfam" id="PF14378"/>
    </source>
</evidence>
<feature type="transmembrane region" description="Helical" evidence="5">
    <location>
        <begin position="286"/>
        <end position="304"/>
    </location>
</feature>
<feature type="transmembrane region" description="Helical" evidence="5">
    <location>
        <begin position="21"/>
        <end position="37"/>
    </location>
</feature>
<sequence length="329" mass="36825">MVELSQEQERVAAATPARIRALAMAVWLLALAVWVSSHGPPKQVHLVIGWLWLATIAWNVRAPLRVHLAFVRDWAPAVLVLTLYLFGRGLSDELGIVSVHVTEPITADRWLFGGTLPTEYLQAQLCGVPCSRTSPPHWYDVLLTTVYVSHFVVGLGLAVVLWLRDRAEWLRYMCRYLSLNVVALVIYVLYPMAPPWMAAQQGHVPGTVERITARGWFDLDPVGTWHQRFSAVGNQVAAMPSLHAAIAIFVAVWLISRLRSPWRWALLLYPAAMSFMLVYYAEHYVVDIIAGAAVVGVVWWGWAAGERWWARRPSTSRSSVPACAPCDSP</sequence>
<keyword evidence="3 5" id="KW-1133">Transmembrane helix</keyword>
<keyword evidence="8" id="KW-1185">Reference proteome</keyword>
<feature type="transmembrane region" description="Helical" evidence="5">
    <location>
        <begin position="236"/>
        <end position="255"/>
    </location>
</feature>
<evidence type="ECO:0000256" key="1">
    <source>
        <dbReference type="ARBA" id="ARBA00004141"/>
    </source>
</evidence>
<comment type="caution">
    <text evidence="7">The sequence shown here is derived from an EMBL/GenBank/DDBJ whole genome shotgun (WGS) entry which is preliminary data.</text>
</comment>
<dbReference type="Pfam" id="PF14378">
    <property type="entry name" value="PAP2_3"/>
    <property type="match status" value="1"/>
</dbReference>
<keyword evidence="4 5" id="KW-0472">Membrane</keyword>
<name>A0ABQ1Q4F0_9ACTN</name>
<dbReference type="CDD" id="cd03386">
    <property type="entry name" value="PAP2_Aur1_like"/>
    <property type="match status" value="1"/>
</dbReference>
<dbReference type="RefSeq" id="WP_188421055.1">
    <property type="nucleotide sequence ID" value="NZ_BMCK01000001.1"/>
</dbReference>
<gene>
    <name evidence="7" type="ORF">GCM10007231_10560</name>
</gene>
<dbReference type="Proteomes" id="UP000630594">
    <property type="component" value="Unassembled WGS sequence"/>
</dbReference>
<proteinExistence type="predicted"/>
<keyword evidence="2 5" id="KW-0812">Transmembrane</keyword>
<organism evidence="7 8">
    <name type="scientific">Nocardioides daphniae</name>
    <dbReference type="NCBI Taxonomy" id="402297"/>
    <lineage>
        <taxon>Bacteria</taxon>
        <taxon>Bacillati</taxon>
        <taxon>Actinomycetota</taxon>
        <taxon>Actinomycetes</taxon>
        <taxon>Propionibacteriales</taxon>
        <taxon>Nocardioidaceae</taxon>
        <taxon>Nocardioides</taxon>
    </lineage>
</organism>
<evidence type="ECO:0000256" key="2">
    <source>
        <dbReference type="ARBA" id="ARBA00022692"/>
    </source>
</evidence>